<evidence type="ECO:0000259" key="5">
    <source>
        <dbReference type="Pfam" id="PF14905"/>
    </source>
</evidence>
<dbReference type="Proteomes" id="UP000823847">
    <property type="component" value="Unassembled WGS sequence"/>
</dbReference>
<dbReference type="PANTHER" id="PTHR40980">
    <property type="entry name" value="PLUG DOMAIN-CONTAINING PROTEIN"/>
    <property type="match status" value="1"/>
</dbReference>
<sequence>MKTRLIRKRISIVLAFWWLVSLSLWASPSDIRIKGQLVDASTGQAINYADIFLYTTGNDAPIQQTFPDERGLFSFRQVDDGKYTLMVRLVGYDILAREGIEVVGSEPVDVGQLAMTPLEIGLAEVEVVAEKRQLVYKLDKKVLEASSNMMGSGGSAVDILENTPSIRVDAEGEVTFRGSSGFLVYVDGKPSVFSGTQALEQIPAGHIENIEIITTPSAKHDTEGDVGIINIITKKHFQRGLSGMINLSGSTWLSRHVDFLLTQQRQRSRWYIGGQWTDRLRKSDFDQEKMTIVGDQTTTSHSIGPRTGNSYHYTLKGGWSLNLPRTTITLDLEGGYGGNKRKGEMRYQETREVAGSSPASANYQSIDDYDNDENIGLGSIAVHHKFNDKGHELSGSAYYKYGGHALEYFFNDLMSLEGQRQQGHRAYEAEHRETARVNLDYALPFGKSSRLEAGYQYYSYLEDGDYSMEWWDPEREIFYWRDDIYNTFYFQEGVNSIYAILSHTWKGLEAQAGVRGEHTHTVLRSSVAGADREKNRFEFFPSVHLGYTFPKGHRLLASYSRRTTRPQLYYMEPYITYRDFYTAEIGNPDIRPEYINSFELNYRKDIGENTVSATLFHRHRKDKIERLRVPYSAGVTLDSMANVGHDYSTGVELSVNWRVVRWWNTTVNGNVYHYKVKNERAAGGNTTSSTNYDILWNNLFSIGKYTRIQLDGSFVGPSVTTQGRTDAYWYANLAIRQQLFDRKLSATLAFRDIFRSAKYISDIQTADLRSLTRIKPKYPQITLTLSWTFNSFKAKSTQTKEDRSEMFEGIRH</sequence>
<feature type="domain" description="TonB-dependent receptor plug" evidence="4">
    <location>
        <begin position="155"/>
        <end position="218"/>
    </location>
</feature>
<dbReference type="Pfam" id="PF07715">
    <property type="entry name" value="Plug"/>
    <property type="match status" value="1"/>
</dbReference>
<dbReference type="InterPro" id="IPR013784">
    <property type="entry name" value="Carb-bd-like_fold"/>
</dbReference>
<keyword evidence="6" id="KW-0675">Receptor</keyword>
<name>A0A9D1XRN2_9BACT</name>
<proteinExistence type="predicted"/>
<dbReference type="InterPro" id="IPR041700">
    <property type="entry name" value="OMP_b-brl_3"/>
</dbReference>
<evidence type="ECO:0000313" key="6">
    <source>
        <dbReference type="EMBL" id="HIX86416.1"/>
    </source>
</evidence>
<reference evidence="6" key="2">
    <citation type="submission" date="2021-04" db="EMBL/GenBank/DDBJ databases">
        <authorList>
            <person name="Gilroy R."/>
        </authorList>
    </citation>
    <scope>NUCLEOTIDE SEQUENCE</scope>
    <source>
        <strain evidence="6">ChiHecec2B26-12326</strain>
    </source>
</reference>
<dbReference type="PANTHER" id="PTHR40980:SF4">
    <property type="entry name" value="TONB-DEPENDENT RECEPTOR-LIKE BETA-BARREL DOMAIN-CONTAINING PROTEIN"/>
    <property type="match status" value="1"/>
</dbReference>
<organism evidence="6 7">
    <name type="scientific">Candidatus Parabacteroides intestinigallinarum</name>
    <dbReference type="NCBI Taxonomy" id="2838722"/>
    <lineage>
        <taxon>Bacteria</taxon>
        <taxon>Pseudomonadati</taxon>
        <taxon>Bacteroidota</taxon>
        <taxon>Bacteroidia</taxon>
        <taxon>Bacteroidales</taxon>
        <taxon>Tannerellaceae</taxon>
        <taxon>Parabacteroides</taxon>
    </lineage>
</organism>
<dbReference type="InterPro" id="IPR012910">
    <property type="entry name" value="Plug_dom"/>
</dbReference>
<keyword evidence="3" id="KW-0998">Cell outer membrane</keyword>
<dbReference type="SUPFAM" id="SSF49452">
    <property type="entry name" value="Starch-binding domain-like"/>
    <property type="match status" value="1"/>
</dbReference>
<dbReference type="Gene3D" id="2.170.130.10">
    <property type="entry name" value="TonB-dependent receptor, plug domain"/>
    <property type="match status" value="1"/>
</dbReference>
<evidence type="ECO:0000256" key="3">
    <source>
        <dbReference type="ARBA" id="ARBA00023237"/>
    </source>
</evidence>
<dbReference type="Gene3D" id="2.40.170.20">
    <property type="entry name" value="TonB-dependent receptor, beta-barrel domain"/>
    <property type="match status" value="1"/>
</dbReference>
<evidence type="ECO:0000256" key="1">
    <source>
        <dbReference type="ARBA" id="ARBA00004442"/>
    </source>
</evidence>
<comment type="caution">
    <text evidence="6">The sequence shown here is derived from an EMBL/GenBank/DDBJ whole genome shotgun (WGS) entry which is preliminary data.</text>
</comment>
<feature type="domain" description="Outer membrane protein beta-barrel" evidence="5">
    <location>
        <begin position="384"/>
        <end position="787"/>
    </location>
</feature>
<dbReference type="AlphaFoldDB" id="A0A9D1XRN2"/>
<evidence type="ECO:0000256" key="2">
    <source>
        <dbReference type="ARBA" id="ARBA00023136"/>
    </source>
</evidence>
<evidence type="ECO:0000313" key="7">
    <source>
        <dbReference type="Proteomes" id="UP000823847"/>
    </source>
</evidence>
<protein>
    <submittedName>
        <fullName evidence="6">TonB-dependent receptor family protein</fullName>
    </submittedName>
</protein>
<dbReference type="InterPro" id="IPR037066">
    <property type="entry name" value="Plug_dom_sf"/>
</dbReference>
<dbReference type="InterPro" id="IPR036942">
    <property type="entry name" value="Beta-barrel_TonB_sf"/>
</dbReference>
<dbReference type="Pfam" id="PF14905">
    <property type="entry name" value="OMP_b-brl_3"/>
    <property type="match status" value="1"/>
</dbReference>
<dbReference type="Gene3D" id="2.60.40.1120">
    <property type="entry name" value="Carboxypeptidase-like, regulatory domain"/>
    <property type="match status" value="1"/>
</dbReference>
<dbReference type="Pfam" id="PF13620">
    <property type="entry name" value="CarboxypepD_reg"/>
    <property type="match status" value="1"/>
</dbReference>
<accession>A0A9D1XRN2</accession>
<reference evidence="6" key="1">
    <citation type="journal article" date="2021" name="PeerJ">
        <title>Extensive microbial diversity within the chicken gut microbiome revealed by metagenomics and culture.</title>
        <authorList>
            <person name="Gilroy R."/>
            <person name="Ravi A."/>
            <person name="Getino M."/>
            <person name="Pursley I."/>
            <person name="Horton D.L."/>
            <person name="Alikhan N.F."/>
            <person name="Baker D."/>
            <person name="Gharbi K."/>
            <person name="Hall N."/>
            <person name="Watson M."/>
            <person name="Adriaenssens E.M."/>
            <person name="Foster-Nyarko E."/>
            <person name="Jarju S."/>
            <person name="Secka A."/>
            <person name="Antonio M."/>
            <person name="Oren A."/>
            <person name="Chaudhuri R.R."/>
            <person name="La Ragione R."/>
            <person name="Hildebrand F."/>
            <person name="Pallen M.J."/>
        </authorList>
    </citation>
    <scope>NUCLEOTIDE SEQUENCE</scope>
    <source>
        <strain evidence="6">ChiHecec2B26-12326</strain>
    </source>
</reference>
<dbReference type="SUPFAM" id="SSF56935">
    <property type="entry name" value="Porins"/>
    <property type="match status" value="1"/>
</dbReference>
<evidence type="ECO:0000259" key="4">
    <source>
        <dbReference type="Pfam" id="PF07715"/>
    </source>
</evidence>
<comment type="subcellular location">
    <subcellularLocation>
        <location evidence="1">Cell outer membrane</location>
    </subcellularLocation>
</comment>
<dbReference type="EMBL" id="DXEN01000055">
    <property type="protein sequence ID" value="HIX86416.1"/>
    <property type="molecule type" value="Genomic_DNA"/>
</dbReference>
<dbReference type="GO" id="GO:0030246">
    <property type="term" value="F:carbohydrate binding"/>
    <property type="evidence" value="ECO:0007669"/>
    <property type="project" value="InterPro"/>
</dbReference>
<keyword evidence="2" id="KW-0472">Membrane</keyword>
<dbReference type="GO" id="GO:0009279">
    <property type="term" value="C:cell outer membrane"/>
    <property type="evidence" value="ECO:0007669"/>
    <property type="project" value="UniProtKB-SubCell"/>
</dbReference>
<gene>
    <name evidence="6" type="ORF">H9848_07400</name>
</gene>